<dbReference type="RefSeq" id="WP_379530256.1">
    <property type="nucleotide sequence ID" value="NZ_JBHSBI010000011.1"/>
</dbReference>
<evidence type="ECO:0000256" key="4">
    <source>
        <dbReference type="SAM" id="SignalP"/>
    </source>
</evidence>
<gene>
    <name evidence="5" type="ORF">ACFOY2_23190</name>
</gene>
<comment type="caution">
    <text evidence="5">The sequence shown here is derived from an EMBL/GenBank/DDBJ whole genome shotgun (WGS) entry which is preliminary data.</text>
</comment>
<evidence type="ECO:0000313" key="5">
    <source>
        <dbReference type="EMBL" id="MFC4010151.1"/>
    </source>
</evidence>
<evidence type="ECO:0000256" key="3">
    <source>
        <dbReference type="ARBA" id="ARBA00022729"/>
    </source>
</evidence>
<evidence type="ECO:0000313" key="6">
    <source>
        <dbReference type="Proteomes" id="UP001595851"/>
    </source>
</evidence>
<sequence>MLTQRRLLRAVTVIGAVSALAVALTACSDAQNSDTVASSAPLDPALAKSAKGNITVCGPTDSSGVWKATMAAFNKAHPGTTANYVELGASADDQLQQITQRMQTKSNQCDVFRLDVVWTAQLAAQGWLADMSKVIDAKLGKLIPSTAETLLYKDKYWGVPFYSNTGLLYYRTDQTKPPQTWQQLYSYGETDAKKGFLYQASQSESLTVSFLELLYSAGGQVLNDKGEVAVNSPTTVEVLTFMRNGIDKGAAPKAVLTYDEDATRLAFESGAGSTMRNYPYAYAAGQKSDIADKFAVMPLPGWKTAGNGVGVLGGSNVAVSTFSKNQAGALAMVDFMTGDAWQERIAADNALAPAVAAAYDSEAVKKAMPFSQELLKALTSAKSRPVSPVYPQISQAIYQTVGKVLSGEVAPQAGATQMADKVANALRTF</sequence>
<dbReference type="PANTHER" id="PTHR30061">
    <property type="entry name" value="MALTOSE-BINDING PERIPLASMIC PROTEIN"/>
    <property type="match status" value="1"/>
</dbReference>
<dbReference type="CDD" id="cd14750">
    <property type="entry name" value="PBP2_TMBP"/>
    <property type="match status" value="1"/>
</dbReference>
<dbReference type="EMBL" id="JBHSBI010000011">
    <property type="protein sequence ID" value="MFC4010151.1"/>
    <property type="molecule type" value="Genomic_DNA"/>
</dbReference>
<evidence type="ECO:0000256" key="2">
    <source>
        <dbReference type="ARBA" id="ARBA00022448"/>
    </source>
</evidence>
<feature type="chain" id="PRO_5045456009" evidence="4">
    <location>
        <begin position="22"/>
        <end position="429"/>
    </location>
</feature>
<organism evidence="5 6">
    <name type="scientific">Nonomuraea purpurea</name>
    <dbReference type="NCBI Taxonomy" id="1849276"/>
    <lineage>
        <taxon>Bacteria</taxon>
        <taxon>Bacillati</taxon>
        <taxon>Actinomycetota</taxon>
        <taxon>Actinomycetes</taxon>
        <taxon>Streptosporangiales</taxon>
        <taxon>Streptosporangiaceae</taxon>
        <taxon>Nonomuraea</taxon>
    </lineage>
</organism>
<feature type="signal peptide" evidence="4">
    <location>
        <begin position="1"/>
        <end position="21"/>
    </location>
</feature>
<dbReference type="PROSITE" id="PS51257">
    <property type="entry name" value="PROKAR_LIPOPROTEIN"/>
    <property type="match status" value="1"/>
</dbReference>
<evidence type="ECO:0000256" key="1">
    <source>
        <dbReference type="ARBA" id="ARBA00008520"/>
    </source>
</evidence>
<accession>A0ABV8GBU1</accession>
<dbReference type="Gene3D" id="3.40.190.10">
    <property type="entry name" value="Periplasmic binding protein-like II"/>
    <property type="match status" value="2"/>
</dbReference>
<dbReference type="SUPFAM" id="SSF53850">
    <property type="entry name" value="Periplasmic binding protein-like II"/>
    <property type="match status" value="1"/>
</dbReference>
<dbReference type="InterPro" id="IPR006059">
    <property type="entry name" value="SBP"/>
</dbReference>
<comment type="similarity">
    <text evidence="1">Belongs to the bacterial solute-binding protein 1 family.</text>
</comment>
<protein>
    <submittedName>
        <fullName evidence="5">ABC transporter substrate-binding protein</fullName>
    </submittedName>
</protein>
<keyword evidence="3 4" id="KW-0732">Signal</keyword>
<dbReference type="Proteomes" id="UP001595851">
    <property type="component" value="Unassembled WGS sequence"/>
</dbReference>
<reference evidence="6" key="1">
    <citation type="journal article" date="2019" name="Int. J. Syst. Evol. Microbiol.">
        <title>The Global Catalogue of Microorganisms (GCM) 10K type strain sequencing project: providing services to taxonomists for standard genome sequencing and annotation.</title>
        <authorList>
            <consortium name="The Broad Institute Genomics Platform"/>
            <consortium name="The Broad Institute Genome Sequencing Center for Infectious Disease"/>
            <person name="Wu L."/>
            <person name="Ma J."/>
        </authorList>
    </citation>
    <scope>NUCLEOTIDE SEQUENCE [LARGE SCALE GENOMIC DNA]</scope>
    <source>
        <strain evidence="6">TBRC 1276</strain>
    </source>
</reference>
<dbReference type="Pfam" id="PF01547">
    <property type="entry name" value="SBP_bac_1"/>
    <property type="match status" value="1"/>
</dbReference>
<dbReference type="PANTHER" id="PTHR30061:SF50">
    <property type="entry name" value="MALTOSE_MALTODEXTRIN-BINDING PERIPLASMIC PROTEIN"/>
    <property type="match status" value="1"/>
</dbReference>
<proteinExistence type="inferred from homology"/>
<keyword evidence="2" id="KW-0813">Transport</keyword>
<name>A0ABV8GBU1_9ACTN</name>
<keyword evidence="6" id="KW-1185">Reference proteome</keyword>